<gene>
    <name evidence="1" type="ORF">GCM10011517_25430</name>
</gene>
<dbReference type="RefSeq" id="WP_095594431.1">
    <property type="nucleotide sequence ID" value="NZ_BMKN01000002.1"/>
</dbReference>
<evidence type="ECO:0000313" key="1">
    <source>
        <dbReference type="EMBL" id="GGE56583.1"/>
    </source>
</evidence>
<dbReference type="Gene3D" id="3.60.20.10">
    <property type="entry name" value="Glutamine Phosphoribosylpyrophosphate, subunit 1, domain 1"/>
    <property type="match status" value="1"/>
</dbReference>
<organism evidence="1 2">
    <name type="scientific">Actibacterium pelagium</name>
    <dbReference type="NCBI Taxonomy" id="2029103"/>
    <lineage>
        <taxon>Bacteria</taxon>
        <taxon>Pseudomonadati</taxon>
        <taxon>Pseudomonadota</taxon>
        <taxon>Alphaproteobacteria</taxon>
        <taxon>Rhodobacterales</taxon>
        <taxon>Roseobacteraceae</taxon>
        <taxon>Actibacterium</taxon>
    </lineage>
</organism>
<dbReference type="Proteomes" id="UP000606730">
    <property type="component" value="Unassembled WGS sequence"/>
</dbReference>
<name>A0A917AJW4_9RHOB</name>
<dbReference type="EMBL" id="BMKN01000002">
    <property type="protein sequence ID" value="GGE56583.1"/>
    <property type="molecule type" value="Genomic_DNA"/>
</dbReference>
<proteinExistence type="predicted"/>
<dbReference type="InterPro" id="IPR001353">
    <property type="entry name" value="Proteasome_sua/b"/>
</dbReference>
<accession>A0A917AJW4</accession>
<dbReference type="InterPro" id="IPR016545">
    <property type="entry name" value="UCP009120_prtse"/>
</dbReference>
<dbReference type="OrthoDB" id="9786336at2"/>
<dbReference type="CDD" id="cd03765">
    <property type="entry name" value="proteasome_beta_bacterial"/>
    <property type="match status" value="1"/>
</dbReference>
<dbReference type="GO" id="GO:0005839">
    <property type="term" value="C:proteasome core complex"/>
    <property type="evidence" value="ECO:0007669"/>
    <property type="project" value="InterPro"/>
</dbReference>
<dbReference type="SUPFAM" id="SSF56235">
    <property type="entry name" value="N-terminal nucleophile aminohydrolases (Ntn hydrolases)"/>
    <property type="match status" value="1"/>
</dbReference>
<comment type="caution">
    <text evidence="1">The sequence shown here is derived from an EMBL/GenBank/DDBJ whole genome shotgun (WGS) entry which is preliminary data.</text>
</comment>
<protein>
    <submittedName>
        <fullName evidence="1">Peptidase</fullName>
    </submittedName>
</protein>
<dbReference type="InterPro" id="IPR029055">
    <property type="entry name" value="Ntn_hydrolases_N"/>
</dbReference>
<dbReference type="Pfam" id="PF00227">
    <property type="entry name" value="Proteasome"/>
    <property type="match status" value="1"/>
</dbReference>
<reference evidence="1" key="2">
    <citation type="submission" date="2020-09" db="EMBL/GenBank/DDBJ databases">
        <authorList>
            <person name="Sun Q."/>
            <person name="Zhou Y."/>
        </authorList>
    </citation>
    <scope>NUCLEOTIDE SEQUENCE</scope>
    <source>
        <strain evidence="1">CGMCC 1.16012</strain>
    </source>
</reference>
<dbReference type="AlphaFoldDB" id="A0A917AJW4"/>
<reference evidence="1" key="1">
    <citation type="journal article" date="2014" name="Int. J. Syst. Evol. Microbiol.">
        <title>Complete genome sequence of Corynebacterium casei LMG S-19264T (=DSM 44701T), isolated from a smear-ripened cheese.</title>
        <authorList>
            <consortium name="US DOE Joint Genome Institute (JGI-PGF)"/>
            <person name="Walter F."/>
            <person name="Albersmeier A."/>
            <person name="Kalinowski J."/>
            <person name="Ruckert C."/>
        </authorList>
    </citation>
    <scope>NUCLEOTIDE SEQUENCE</scope>
    <source>
        <strain evidence="1">CGMCC 1.16012</strain>
    </source>
</reference>
<dbReference type="PIRSF" id="PIRSF009120">
    <property type="entry name" value="UCP009120_prtse"/>
    <property type="match status" value="1"/>
</dbReference>
<dbReference type="GO" id="GO:0051603">
    <property type="term" value="P:proteolysis involved in protein catabolic process"/>
    <property type="evidence" value="ECO:0007669"/>
    <property type="project" value="InterPro"/>
</dbReference>
<keyword evidence="2" id="KW-1185">Reference proteome</keyword>
<sequence length="247" mass="27114">MTYCVGLMLKKGLVFMSDTRTNSGVDNISTFQKMFTWEVPGDRSITLMTAGNLATTQAVVSMLEERSKGPGDRKPGILEAESMFQVANMVGSLLKEVIAVHANAGQRADAVFDATIILGGQIGEGSPRLFMIYPEGNFIEASFDTPFFQIGETKYGRPILVRAYDPDMSFEDAIKLLMVSFDSTIKANLSVSLPLDVHAYEAGSLKNGRVFRIQQDDPYYEAVSSGWGVALREAFRQLPAFALPKDD</sequence>
<evidence type="ECO:0000313" key="2">
    <source>
        <dbReference type="Proteomes" id="UP000606730"/>
    </source>
</evidence>